<evidence type="ECO:0000259" key="1">
    <source>
        <dbReference type="Pfam" id="PF13521"/>
    </source>
</evidence>
<organism evidence="2 3">
    <name type="scientific">Kaistia geumhonensis</name>
    <dbReference type="NCBI Taxonomy" id="410839"/>
    <lineage>
        <taxon>Bacteria</taxon>
        <taxon>Pseudomonadati</taxon>
        <taxon>Pseudomonadota</taxon>
        <taxon>Alphaproteobacteria</taxon>
        <taxon>Hyphomicrobiales</taxon>
        <taxon>Kaistiaceae</taxon>
        <taxon>Kaistia</taxon>
    </lineage>
</organism>
<dbReference type="RefSeq" id="WP_266282911.1">
    <property type="nucleotide sequence ID" value="NZ_JAPKNF010000002.1"/>
</dbReference>
<sequence length="188" mass="20641">MMRIAVSGTHDTGKSTLIEDFVAAFPDFEAVSEPYWTLVERGVAFAARPVIADFEAQLGESCRLILDEAHGENVVFDRCPLDFLAYLDVIGAGEGFEWLPQGKLLARISRALASLDRIVFIPLVQPDEIASPIELATLRRRVDARMKSMIRDDDLGLLSGRTRVIEVTGTRPGRLETLTSALGLASQP</sequence>
<dbReference type="EMBL" id="JAUSWJ010000001">
    <property type="protein sequence ID" value="MDQ0517678.1"/>
    <property type="molecule type" value="Genomic_DNA"/>
</dbReference>
<accession>A0ABU0MA77</accession>
<name>A0ABU0MA77_9HYPH</name>
<feature type="domain" description="NadR/Ttd14 AAA" evidence="1">
    <location>
        <begin position="3"/>
        <end position="93"/>
    </location>
</feature>
<reference evidence="2 3" key="1">
    <citation type="submission" date="2023-07" db="EMBL/GenBank/DDBJ databases">
        <title>Genomic Encyclopedia of Type Strains, Phase IV (KMG-IV): sequencing the most valuable type-strain genomes for metagenomic binning, comparative biology and taxonomic classification.</title>
        <authorList>
            <person name="Goeker M."/>
        </authorList>
    </citation>
    <scope>NUCLEOTIDE SEQUENCE [LARGE SCALE GENOMIC DNA]</scope>
    <source>
        <strain evidence="2 3">B1-1</strain>
    </source>
</reference>
<dbReference type="Pfam" id="PF13521">
    <property type="entry name" value="AAA_28"/>
    <property type="match status" value="1"/>
</dbReference>
<protein>
    <recommendedName>
        <fullName evidence="1">NadR/Ttd14 AAA domain-containing protein</fullName>
    </recommendedName>
</protein>
<keyword evidence="3" id="KW-1185">Reference proteome</keyword>
<dbReference type="Proteomes" id="UP001223743">
    <property type="component" value="Unassembled WGS sequence"/>
</dbReference>
<dbReference type="Gene3D" id="3.40.50.300">
    <property type="entry name" value="P-loop containing nucleotide triphosphate hydrolases"/>
    <property type="match status" value="1"/>
</dbReference>
<gene>
    <name evidence="2" type="ORF">QO015_003291</name>
</gene>
<evidence type="ECO:0000313" key="2">
    <source>
        <dbReference type="EMBL" id="MDQ0517678.1"/>
    </source>
</evidence>
<comment type="caution">
    <text evidence="2">The sequence shown here is derived from an EMBL/GenBank/DDBJ whole genome shotgun (WGS) entry which is preliminary data.</text>
</comment>
<evidence type="ECO:0000313" key="3">
    <source>
        <dbReference type="Proteomes" id="UP001223743"/>
    </source>
</evidence>
<dbReference type="InterPro" id="IPR038727">
    <property type="entry name" value="NadR/Ttd14_AAA_dom"/>
</dbReference>
<proteinExistence type="predicted"/>
<dbReference type="InterPro" id="IPR027417">
    <property type="entry name" value="P-loop_NTPase"/>
</dbReference>
<dbReference type="SUPFAM" id="SSF52540">
    <property type="entry name" value="P-loop containing nucleoside triphosphate hydrolases"/>
    <property type="match status" value="1"/>
</dbReference>